<reference evidence="1 2" key="1">
    <citation type="journal article" date="2011" name="Science">
        <title>The ecoresponsive genome of Daphnia pulex.</title>
        <authorList>
            <person name="Colbourne J.K."/>
            <person name="Pfrender M.E."/>
            <person name="Gilbert D."/>
            <person name="Thomas W.K."/>
            <person name="Tucker A."/>
            <person name="Oakley T.H."/>
            <person name="Tokishita S."/>
            <person name="Aerts A."/>
            <person name="Arnold G.J."/>
            <person name="Basu M.K."/>
            <person name="Bauer D.J."/>
            <person name="Caceres C.E."/>
            <person name="Carmel L."/>
            <person name="Casola C."/>
            <person name="Choi J.H."/>
            <person name="Detter J.C."/>
            <person name="Dong Q."/>
            <person name="Dusheyko S."/>
            <person name="Eads B.D."/>
            <person name="Frohlich T."/>
            <person name="Geiler-Samerotte K.A."/>
            <person name="Gerlach D."/>
            <person name="Hatcher P."/>
            <person name="Jogdeo S."/>
            <person name="Krijgsveld J."/>
            <person name="Kriventseva E.V."/>
            <person name="Kultz D."/>
            <person name="Laforsch C."/>
            <person name="Lindquist E."/>
            <person name="Lopez J."/>
            <person name="Manak J.R."/>
            <person name="Muller J."/>
            <person name="Pangilinan J."/>
            <person name="Patwardhan R.P."/>
            <person name="Pitluck S."/>
            <person name="Pritham E.J."/>
            <person name="Rechtsteiner A."/>
            <person name="Rho M."/>
            <person name="Rogozin I.B."/>
            <person name="Sakarya O."/>
            <person name="Salamov A."/>
            <person name="Schaack S."/>
            <person name="Shapiro H."/>
            <person name="Shiga Y."/>
            <person name="Skalitzky C."/>
            <person name="Smith Z."/>
            <person name="Souvorov A."/>
            <person name="Sung W."/>
            <person name="Tang Z."/>
            <person name="Tsuchiya D."/>
            <person name="Tu H."/>
            <person name="Vos H."/>
            <person name="Wang M."/>
            <person name="Wolf Y.I."/>
            <person name="Yamagata H."/>
            <person name="Yamada T."/>
            <person name="Ye Y."/>
            <person name="Shaw J.R."/>
            <person name="Andrews J."/>
            <person name="Crease T.J."/>
            <person name="Tang H."/>
            <person name="Lucas S.M."/>
            <person name="Robertson H.M."/>
            <person name="Bork P."/>
            <person name="Koonin E.V."/>
            <person name="Zdobnov E.M."/>
            <person name="Grigoriev I.V."/>
            <person name="Lynch M."/>
            <person name="Boore J.L."/>
        </authorList>
    </citation>
    <scope>NUCLEOTIDE SEQUENCE [LARGE SCALE GENOMIC DNA]</scope>
</reference>
<organism evidence="1 2">
    <name type="scientific">Daphnia pulex</name>
    <name type="common">Water flea</name>
    <dbReference type="NCBI Taxonomy" id="6669"/>
    <lineage>
        <taxon>Eukaryota</taxon>
        <taxon>Metazoa</taxon>
        <taxon>Ecdysozoa</taxon>
        <taxon>Arthropoda</taxon>
        <taxon>Crustacea</taxon>
        <taxon>Branchiopoda</taxon>
        <taxon>Diplostraca</taxon>
        <taxon>Cladocera</taxon>
        <taxon>Anomopoda</taxon>
        <taxon>Daphniidae</taxon>
        <taxon>Daphnia</taxon>
    </lineage>
</organism>
<dbReference type="InParanoid" id="E9GVV3"/>
<dbReference type="AlphaFoldDB" id="E9GVV3"/>
<name>E9GVV3_DAPPU</name>
<protein>
    <submittedName>
        <fullName evidence="1">Uncharacterized protein</fullName>
    </submittedName>
</protein>
<accession>E9GVV3</accession>
<dbReference type="KEGG" id="dpx:DAPPUDRAFT_107072"/>
<evidence type="ECO:0000313" key="1">
    <source>
        <dbReference type="EMBL" id="EFX76245.1"/>
    </source>
</evidence>
<evidence type="ECO:0000313" key="2">
    <source>
        <dbReference type="Proteomes" id="UP000000305"/>
    </source>
</evidence>
<dbReference type="HOGENOM" id="CLU_1808162_0_0_1"/>
<dbReference type="EMBL" id="GL732569">
    <property type="protein sequence ID" value="EFX76245.1"/>
    <property type="molecule type" value="Genomic_DNA"/>
</dbReference>
<gene>
    <name evidence="1" type="ORF">DAPPUDRAFT_107072</name>
</gene>
<proteinExistence type="predicted"/>
<dbReference type="Proteomes" id="UP000000305">
    <property type="component" value="Unassembled WGS sequence"/>
</dbReference>
<keyword evidence="2" id="KW-1185">Reference proteome</keyword>
<sequence>MGDFFSKNNTTDLLETQVDGGGEEAVRSAVAVAGHDSADPGLVHRRQVQFGGHRAVGNNLIFLLVGEDVVHQIVDAAVAQQAGGADHHHVAVMAVITTDAVDGTAAAQHAVHVVVVVGVELVAGREEQRRRTLEHVVVGRHSR</sequence>